<evidence type="ECO:0008006" key="5">
    <source>
        <dbReference type="Google" id="ProtNLM"/>
    </source>
</evidence>
<comment type="caution">
    <text evidence="3">The sequence shown here is derived from an EMBL/GenBank/DDBJ whole genome shotgun (WGS) entry which is preliminary data.</text>
</comment>
<feature type="transmembrane region" description="Helical" evidence="2">
    <location>
        <begin position="147"/>
        <end position="168"/>
    </location>
</feature>
<keyword evidence="2" id="KW-0472">Membrane</keyword>
<dbReference type="Proteomes" id="UP001501455">
    <property type="component" value="Unassembled WGS sequence"/>
</dbReference>
<sequence length="281" mass="27118">MGRGGSGGYVRSLSLGDPTSLECAAMSSASRYADGVNGASVPQGPPSVYLPQTAPPPAYDAYADPAAAHGWQNAYDETRELPPVAAGEPAPPGQVGGEPAPPGEAPPSGGEHAAGDAPDRPRGGLPRPGPGGRGRRRAPAPPRARRAVAAVSAVGAVSVAALIAGFAFSGSPSKGAGEQDDREGVTTGQSDVPSSETDASAPAGGPDATRAPSAGSSPGVSASGGDQEAGGSPSAPAAGASTTSAPSLPTAAPTVSTAPGDPDAGDNDDRPGRGRGPKWTR</sequence>
<evidence type="ECO:0000313" key="3">
    <source>
        <dbReference type="EMBL" id="GAA3499563.1"/>
    </source>
</evidence>
<dbReference type="EMBL" id="BAAAXF010000047">
    <property type="protein sequence ID" value="GAA3499563.1"/>
    <property type="molecule type" value="Genomic_DNA"/>
</dbReference>
<feature type="region of interest" description="Disordered" evidence="1">
    <location>
        <begin position="33"/>
        <end position="65"/>
    </location>
</feature>
<feature type="compositionally biased region" description="Low complexity" evidence="1">
    <location>
        <begin position="211"/>
        <end position="262"/>
    </location>
</feature>
<feature type="region of interest" description="Disordered" evidence="1">
    <location>
        <begin position="82"/>
        <end position="151"/>
    </location>
</feature>
<organism evidence="3 4">
    <name type="scientific">Streptomyces prasinosporus</name>
    <dbReference type="NCBI Taxonomy" id="68256"/>
    <lineage>
        <taxon>Bacteria</taxon>
        <taxon>Bacillati</taxon>
        <taxon>Actinomycetota</taxon>
        <taxon>Actinomycetes</taxon>
        <taxon>Kitasatosporales</taxon>
        <taxon>Streptomycetaceae</taxon>
        <taxon>Streptomyces</taxon>
        <taxon>Streptomyces albogriseolus group</taxon>
    </lineage>
</organism>
<keyword evidence="2" id="KW-1133">Transmembrane helix</keyword>
<reference evidence="4" key="1">
    <citation type="journal article" date="2019" name="Int. J. Syst. Evol. Microbiol.">
        <title>The Global Catalogue of Microorganisms (GCM) 10K type strain sequencing project: providing services to taxonomists for standard genome sequencing and annotation.</title>
        <authorList>
            <consortium name="The Broad Institute Genomics Platform"/>
            <consortium name="The Broad Institute Genome Sequencing Center for Infectious Disease"/>
            <person name="Wu L."/>
            <person name="Ma J."/>
        </authorList>
    </citation>
    <scope>NUCLEOTIDE SEQUENCE [LARGE SCALE GENOMIC DNA]</scope>
    <source>
        <strain evidence="4">JCM 4816</strain>
    </source>
</reference>
<proteinExistence type="predicted"/>
<feature type="compositionally biased region" description="Polar residues" evidence="1">
    <location>
        <begin position="186"/>
        <end position="198"/>
    </location>
</feature>
<evidence type="ECO:0000256" key="2">
    <source>
        <dbReference type="SAM" id="Phobius"/>
    </source>
</evidence>
<name>A0ABP6TW32_9ACTN</name>
<feature type="region of interest" description="Disordered" evidence="1">
    <location>
        <begin position="168"/>
        <end position="281"/>
    </location>
</feature>
<protein>
    <recommendedName>
        <fullName evidence="5">Serine/threonine protein kinase</fullName>
    </recommendedName>
</protein>
<keyword evidence="2" id="KW-0812">Transmembrane</keyword>
<evidence type="ECO:0000313" key="4">
    <source>
        <dbReference type="Proteomes" id="UP001501455"/>
    </source>
</evidence>
<feature type="compositionally biased region" description="Basic and acidic residues" evidence="1">
    <location>
        <begin position="113"/>
        <end position="122"/>
    </location>
</feature>
<accession>A0ABP6TW32</accession>
<keyword evidence="4" id="KW-1185">Reference proteome</keyword>
<gene>
    <name evidence="3" type="ORF">GCM10019016_066670</name>
</gene>
<evidence type="ECO:0000256" key="1">
    <source>
        <dbReference type="SAM" id="MobiDB-lite"/>
    </source>
</evidence>
<feature type="compositionally biased region" description="Basic residues" evidence="1">
    <location>
        <begin position="133"/>
        <end position="146"/>
    </location>
</feature>